<keyword evidence="1" id="KW-0560">Oxidoreductase</keyword>
<dbReference type="InterPro" id="IPR002347">
    <property type="entry name" value="SDR_fam"/>
</dbReference>
<reference evidence="4 5" key="1">
    <citation type="submission" date="2013-11" db="EMBL/GenBank/DDBJ databases">
        <title>Genome sequencing of Stegodyphus mimosarum.</title>
        <authorList>
            <person name="Bechsgaard J."/>
        </authorList>
    </citation>
    <scope>NUCLEOTIDE SEQUENCE [LARGE SCALE GENOMIC DNA]</scope>
</reference>
<feature type="non-terminal residue" evidence="4">
    <location>
        <position position="337"/>
    </location>
</feature>
<dbReference type="PRINTS" id="PR00081">
    <property type="entry name" value="GDHRDH"/>
</dbReference>
<dbReference type="EMBL" id="KK114425">
    <property type="protein sequence ID" value="KFM62392.1"/>
    <property type="molecule type" value="Genomic_DNA"/>
</dbReference>
<dbReference type="AlphaFoldDB" id="A0A087TBA3"/>
<evidence type="ECO:0000313" key="4">
    <source>
        <dbReference type="EMBL" id="KFM62392.1"/>
    </source>
</evidence>
<accession>A0A087TBA3</accession>
<evidence type="ECO:0000256" key="2">
    <source>
        <dbReference type="RuleBase" id="RU000363"/>
    </source>
</evidence>
<keyword evidence="3" id="KW-0472">Membrane</keyword>
<dbReference type="Proteomes" id="UP000054359">
    <property type="component" value="Unassembled WGS sequence"/>
</dbReference>
<dbReference type="Pfam" id="PF00106">
    <property type="entry name" value="adh_short"/>
    <property type="match status" value="1"/>
</dbReference>
<dbReference type="GO" id="GO:0016491">
    <property type="term" value="F:oxidoreductase activity"/>
    <property type="evidence" value="ECO:0007669"/>
    <property type="project" value="UniProtKB-KW"/>
</dbReference>
<dbReference type="PANTHER" id="PTHR43157">
    <property type="entry name" value="PHOSPHATIDYLINOSITOL-GLYCAN BIOSYNTHESIS CLASS F PROTEIN-RELATED"/>
    <property type="match status" value="1"/>
</dbReference>
<dbReference type="STRING" id="407821.A0A087TBA3"/>
<evidence type="ECO:0000256" key="1">
    <source>
        <dbReference type="ARBA" id="ARBA00023002"/>
    </source>
</evidence>
<proteinExistence type="inferred from homology"/>
<evidence type="ECO:0000313" key="5">
    <source>
        <dbReference type="Proteomes" id="UP000054359"/>
    </source>
</evidence>
<dbReference type="OrthoDB" id="6428917at2759"/>
<dbReference type="PRINTS" id="PR00080">
    <property type="entry name" value="SDRFAMILY"/>
</dbReference>
<sequence>MEAMHICLATVRDLSYLIITYSPYSLVAGFAAFIFLLRFYCWLTLGICDCKESMEGKTVVITGASSGIGKATAFDLAKRGARVLLACRNRDKTEKVAEEIRSQTKNPNVIVKDLDLCSFRSVRKCAEDILKTEERLDVLINNAGVTGRPPELTEDGCEKVMQSNYLGHFLFTLLLIDLLKKSAPSRIINVSSLAHAFAKLDVEDLKNEKRLSDMNVYANSKLANILFSQELASKLHGTGVTVNSLHPGAVKTNILTGPTTFLILISKILFIIVGKSCEEGAQTTIHLAVDPRLEKVTGKYFSDCKEIKPSAKALDKKLAKHLFEITEKIVGISFPKF</sequence>
<keyword evidence="3" id="KW-0812">Transmembrane</keyword>
<keyword evidence="3" id="KW-1133">Transmembrane helix</keyword>
<dbReference type="InterPro" id="IPR036291">
    <property type="entry name" value="NAD(P)-bd_dom_sf"/>
</dbReference>
<keyword evidence="5" id="KW-1185">Reference proteome</keyword>
<dbReference type="OMA" id="GIMGVKF"/>
<dbReference type="SUPFAM" id="SSF51735">
    <property type="entry name" value="NAD(P)-binding Rossmann-fold domains"/>
    <property type="match status" value="1"/>
</dbReference>
<dbReference type="CDD" id="cd05327">
    <property type="entry name" value="retinol-DH_like_SDR_c_like"/>
    <property type="match status" value="1"/>
</dbReference>
<dbReference type="Gene3D" id="3.40.50.720">
    <property type="entry name" value="NAD(P)-binding Rossmann-like Domain"/>
    <property type="match status" value="1"/>
</dbReference>
<dbReference type="PANTHER" id="PTHR43157:SF31">
    <property type="entry name" value="PHOSPHATIDYLINOSITOL-GLYCAN BIOSYNTHESIS CLASS F PROTEIN"/>
    <property type="match status" value="1"/>
</dbReference>
<organism evidence="4 5">
    <name type="scientific">Stegodyphus mimosarum</name>
    <name type="common">African social velvet spider</name>
    <dbReference type="NCBI Taxonomy" id="407821"/>
    <lineage>
        <taxon>Eukaryota</taxon>
        <taxon>Metazoa</taxon>
        <taxon>Ecdysozoa</taxon>
        <taxon>Arthropoda</taxon>
        <taxon>Chelicerata</taxon>
        <taxon>Arachnida</taxon>
        <taxon>Araneae</taxon>
        <taxon>Araneomorphae</taxon>
        <taxon>Entelegynae</taxon>
        <taxon>Eresoidea</taxon>
        <taxon>Eresidae</taxon>
        <taxon>Stegodyphus</taxon>
    </lineage>
</organism>
<protein>
    <submittedName>
        <fullName evidence="4">Retinol dehydrogenase 12</fullName>
    </submittedName>
</protein>
<gene>
    <name evidence="4" type="ORF">X975_26037</name>
</gene>
<comment type="similarity">
    <text evidence="2">Belongs to the short-chain dehydrogenases/reductases (SDR) family.</text>
</comment>
<name>A0A087TBA3_STEMI</name>
<feature type="transmembrane region" description="Helical" evidence="3">
    <location>
        <begin position="21"/>
        <end position="45"/>
    </location>
</feature>
<evidence type="ECO:0000256" key="3">
    <source>
        <dbReference type="SAM" id="Phobius"/>
    </source>
</evidence>